<organism evidence="1 2">
    <name type="scientific">Chondromyces crocatus</name>
    <dbReference type="NCBI Taxonomy" id="52"/>
    <lineage>
        <taxon>Bacteria</taxon>
        <taxon>Pseudomonadati</taxon>
        <taxon>Myxococcota</taxon>
        <taxon>Polyangia</taxon>
        <taxon>Polyangiales</taxon>
        <taxon>Polyangiaceae</taxon>
        <taxon>Chondromyces</taxon>
    </lineage>
</organism>
<accession>A0A0K1E7U5</accession>
<name>A0A0K1E7U5_CHOCO</name>
<keyword evidence="2" id="KW-1185">Reference proteome</keyword>
<sequence length="383" mass="40623">MRSTTTCGPPGFEEFSSGCQPDRCRSVGVAAFGSRTEHENLWRCWSGRSGRRGSGFLQEGVEAPAGGCGSSCRRVSRFLQEGLEVPAGGCGSSCRRVSGFLQEGLGVPAGGCGSSCRRVSGFLQEGLGVPAGGSRGSCRRVWKLLQEGVEVPAGGCRGSCRRVSGFLQEGVGVPAGGSRGSCRRVWKLLQEGVEVPAGGSRGFCRKVSGFLQEGVEVPAAEEGLEVTAVRPFRKAASPHLILPRRHPRAPARPSTPNSCSFWRAFALAPAQASTSSPPLPSFLRDQALVVLNASRSTPSSPRTCHRKCRVAVQTEALFEGIHSLRRRDPPCVASTGRCVLARVASCDLCKLAASLHESSVRLVQGPWPPFLWFDGDSIVSRMA</sequence>
<dbReference type="STRING" id="52.CMC5_008730"/>
<dbReference type="Proteomes" id="UP000067626">
    <property type="component" value="Chromosome"/>
</dbReference>
<reference evidence="1 2" key="1">
    <citation type="submission" date="2015-07" db="EMBL/GenBank/DDBJ databases">
        <title>Genome analysis of myxobacterium Chondromyces crocatus Cm c5 reveals a high potential for natural compound synthesis and the genetic basis for the loss of fruiting body formation.</title>
        <authorList>
            <person name="Zaburannyi N."/>
            <person name="Bunk B."/>
            <person name="Maier J."/>
            <person name="Overmann J."/>
            <person name="Mueller R."/>
        </authorList>
    </citation>
    <scope>NUCLEOTIDE SEQUENCE [LARGE SCALE GENOMIC DNA]</scope>
    <source>
        <strain evidence="1 2">Cm c5</strain>
    </source>
</reference>
<protein>
    <submittedName>
        <fullName evidence="1">Uncharacterized protein</fullName>
    </submittedName>
</protein>
<dbReference type="AlphaFoldDB" id="A0A0K1E7U5"/>
<evidence type="ECO:0000313" key="1">
    <source>
        <dbReference type="EMBL" id="AKT36752.1"/>
    </source>
</evidence>
<evidence type="ECO:0000313" key="2">
    <source>
        <dbReference type="Proteomes" id="UP000067626"/>
    </source>
</evidence>
<gene>
    <name evidence="1" type="ORF">CMC5_008730</name>
</gene>
<dbReference type="EMBL" id="CP012159">
    <property type="protein sequence ID" value="AKT36752.1"/>
    <property type="molecule type" value="Genomic_DNA"/>
</dbReference>
<dbReference type="KEGG" id="ccro:CMC5_008730"/>
<proteinExistence type="predicted"/>